<name>A0A7J9BJU5_GOSGO</name>
<keyword evidence="2" id="KW-1185">Reference proteome</keyword>
<dbReference type="PANTHER" id="PTHR23272">
    <property type="entry name" value="BED FINGER-RELATED"/>
    <property type="match status" value="1"/>
</dbReference>
<sequence length="68" mass="8256">MLQFAFYYKDVLDYWGQRDKDYLIFSLSDEEWRNVAILCKFFKVFYDVTCVFSGSKYPMANLYFRGVC</sequence>
<gene>
    <name evidence="1" type="ORF">Gogos_010021</name>
</gene>
<evidence type="ECO:0000313" key="1">
    <source>
        <dbReference type="EMBL" id="MBA0736470.1"/>
    </source>
</evidence>
<dbReference type="PANTHER" id="PTHR23272:SF189">
    <property type="entry name" value="ZINC FINGER BED DOMAIN-CONTAINING PROTEIN RICESLEEPER 1-LIKE"/>
    <property type="match status" value="1"/>
</dbReference>
<dbReference type="OrthoDB" id="1165645at2759"/>
<dbReference type="EMBL" id="JABEZY010000004">
    <property type="protein sequence ID" value="MBA0736470.1"/>
    <property type="molecule type" value="Genomic_DNA"/>
</dbReference>
<dbReference type="Proteomes" id="UP000593579">
    <property type="component" value="Unassembled WGS sequence"/>
</dbReference>
<comment type="caution">
    <text evidence="1">The sequence shown here is derived from an EMBL/GenBank/DDBJ whole genome shotgun (WGS) entry which is preliminary data.</text>
</comment>
<accession>A0A7J9BJU5</accession>
<proteinExistence type="predicted"/>
<protein>
    <submittedName>
        <fullName evidence="1">Uncharacterized protein</fullName>
    </submittedName>
</protein>
<organism evidence="1 2">
    <name type="scientific">Gossypium gossypioides</name>
    <name type="common">Mexican cotton</name>
    <name type="synonym">Selera gossypioides</name>
    <dbReference type="NCBI Taxonomy" id="34282"/>
    <lineage>
        <taxon>Eukaryota</taxon>
        <taxon>Viridiplantae</taxon>
        <taxon>Streptophyta</taxon>
        <taxon>Embryophyta</taxon>
        <taxon>Tracheophyta</taxon>
        <taxon>Spermatophyta</taxon>
        <taxon>Magnoliopsida</taxon>
        <taxon>eudicotyledons</taxon>
        <taxon>Gunneridae</taxon>
        <taxon>Pentapetalae</taxon>
        <taxon>rosids</taxon>
        <taxon>malvids</taxon>
        <taxon>Malvales</taxon>
        <taxon>Malvaceae</taxon>
        <taxon>Malvoideae</taxon>
        <taxon>Gossypium</taxon>
    </lineage>
</organism>
<reference evidence="1 2" key="1">
    <citation type="journal article" date="2019" name="Genome Biol. Evol.">
        <title>Insights into the evolution of the New World diploid cottons (Gossypium, subgenus Houzingenia) based on genome sequencing.</title>
        <authorList>
            <person name="Grover C.E."/>
            <person name="Arick M.A. 2nd"/>
            <person name="Thrash A."/>
            <person name="Conover J.L."/>
            <person name="Sanders W.S."/>
            <person name="Peterson D.G."/>
            <person name="Frelichowski J.E."/>
            <person name="Scheffler J.A."/>
            <person name="Scheffler B.E."/>
            <person name="Wendel J.F."/>
        </authorList>
    </citation>
    <scope>NUCLEOTIDE SEQUENCE [LARGE SCALE GENOMIC DNA]</scope>
    <source>
        <strain evidence="1">5</strain>
        <tissue evidence="1">Leaf</tissue>
    </source>
</reference>
<dbReference type="AlphaFoldDB" id="A0A7J9BJU5"/>
<evidence type="ECO:0000313" key="2">
    <source>
        <dbReference type="Proteomes" id="UP000593579"/>
    </source>
</evidence>